<dbReference type="AlphaFoldDB" id="A0A0U5AIY7"/>
<keyword evidence="6" id="KW-0808">Transferase</keyword>
<dbReference type="OrthoDB" id="9810913at2"/>
<dbReference type="STRING" id="1653476.THC_1510"/>
<dbReference type="PIRSF" id="PIRSF000390">
    <property type="entry name" value="PLP_StrS"/>
    <property type="match status" value="1"/>
</dbReference>
<feature type="active site" description="Proton acceptor" evidence="3">
    <location>
        <position position="193"/>
    </location>
</feature>
<dbReference type="EMBL" id="AP014945">
    <property type="protein sequence ID" value="BAU23875.1"/>
    <property type="molecule type" value="Genomic_DNA"/>
</dbReference>
<evidence type="ECO:0000313" key="6">
    <source>
        <dbReference type="EMBL" id="BAU23875.1"/>
    </source>
</evidence>
<gene>
    <name evidence="6" type="ORF">THC_1510</name>
</gene>
<dbReference type="PANTHER" id="PTHR30244:SF36">
    <property type="entry name" value="3-OXO-GLUCOSE-6-PHOSPHATE:GLUTAMATE AMINOTRANSFERASE"/>
    <property type="match status" value="1"/>
</dbReference>
<keyword evidence="1 4" id="KW-0663">Pyridoxal phosphate</keyword>
<dbReference type="KEGG" id="cthi:THC_1510"/>
<dbReference type="GO" id="GO:0000271">
    <property type="term" value="P:polysaccharide biosynthetic process"/>
    <property type="evidence" value="ECO:0007669"/>
    <property type="project" value="TreeGrafter"/>
</dbReference>
<dbReference type="InterPro" id="IPR000653">
    <property type="entry name" value="DegT/StrS_aminotransferase"/>
</dbReference>
<dbReference type="InterPro" id="IPR015421">
    <property type="entry name" value="PyrdxlP-dep_Trfase_major"/>
</dbReference>
<dbReference type="GO" id="GO:0008483">
    <property type="term" value="F:transaminase activity"/>
    <property type="evidence" value="ECO:0007669"/>
    <property type="project" value="UniProtKB-KW"/>
</dbReference>
<name>A0A0U5AIY7_9BACT</name>
<accession>A0A0U5AIY7</accession>
<evidence type="ECO:0000256" key="2">
    <source>
        <dbReference type="ARBA" id="ARBA00037999"/>
    </source>
</evidence>
<proteinExistence type="inferred from homology"/>
<comment type="similarity">
    <text evidence="2 5">Belongs to the DegT/DnrJ/EryC1 family.</text>
</comment>
<evidence type="ECO:0000256" key="1">
    <source>
        <dbReference type="ARBA" id="ARBA00022898"/>
    </source>
</evidence>
<dbReference type="GO" id="GO:0030170">
    <property type="term" value="F:pyridoxal phosphate binding"/>
    <property type="evidence" value="ECO:0007669"/>
    <property type="project" value="TreeGrafter"/>
</dbReference>
<dbReference type="SUPFAM" id="SSF53383">
    <property type="entry name" value="PLP-dependent transferases"/>
    <property type="match status" value="1"/>
</dbReference>
<evidence type="ECO:0000256" key="3">
    <source>
        <dbReference type="PIRSR" id="PIRSR000390-1"/>
    </source>
</evidence>
<protein>
    <submittedName>
        <fullName evidence="6">Aminotransferase DegT</fullName>
    </submittedName>
</protein>
<reference evidence="6 7" key="1">
    <citation type="journal article" date="2016" name="Int. J. Syst. Evol. Microbiol.">
        <title>Caldimicrobium thiodismutans sp. nov., a sulfur-disproportionating bacterium isolated from a hot spring, and emended description of the genus Caldimicrobium.</title>
        <authorList>
            <person name="Kojima H."/>
            <person name="Umezawa K."/>
            <person name="Fukui M."/>
        </authorList>
    </citation>
    <scope>NUCLEOTIDE SEQUENCE [LARGE SCALE GENOMIC DNA]</scope>
    <source>
        <strain evidence="6 7">TF1</strain>
    </source>
</reference>
<dbReference type="CDD" id="cd00616">
    <property type="entry name" value="AHBA_syn"/>
    <property type="match status" value="1"/>
</dbReference>
<dbReference type="InterPro" id="IPR015424">
    <property type="entry name" value="PyrdxlP-dep_Trfase"/>
</dbReference>
<dbReference type="Gene3D" id="3.40.640.10">
    <property type="entry name" value="Type I PLP-dependent aspartate aminotransferase-like (Major domain)"/>
    <property type="match status" value="1"/>
</dbReference>
<dbReference type="InterPro" id="IPR015422">
    <property type="entry name" value="PyrdxlP-dep_Trfase_small"/>
</dbReference>
<evidence type="ECO:0000313" key="7">
    <source>
        <dbReference type="Proteomes" id="UP000068196"/>
    </source>
</evidence>
<dbReference type="Gene3D" id="3.90.1150.10">
    <property type="entry name" value="Aspartate Aminotransferase, domain 1"/>
    <property type="match status" value="1"/>
</dbReference>
<reference evidence="7" key="2">
    <citation type="journal article" date="2016" name="Int. J. Syst. Evol. Microbiol.">
        <title>Caldimicrobium thiodismutans sp. nov., a sulfur-disproportionating bacterium isolated from a hot spring.</title>
        <authorList>
            <person name="Kojima H."/>
            <person name="Umezawa K."/>
            <person name="Fukui M."/>
        </authorList>
    </citation>
    <scope>NUCLEOTIDE SEQUENCE [LARGE SCALE GENOMIC DNA]</scope>
    <source>
        <strain evidence="7">TF1</strain>
    </source>
</reference>
<sequence length="376" mass="42419">MQEIPFLDLKRAYFEYGEEIEKAVLEVLRRGIYLNGPETASLEEKLASYLGVKYAVGVSSGTEALYLILKALELPAGSHVILPSFTFIATSEVVVRAGFTPVFADIDINTGNLSTHSVKTLYEKLLSEGKKVSAVIGVSIFGLPAELPALETFCKDRKLYLIEDICQAFGAEVAGKKVGTFGIASATSFYPTKNLACFGDGGMVFTDDYEIYRKIKVMKEHGQTSPYFYEYHGINGRIDEIQCAIVRVKFKFFEKELALRRYLADLYTKGLKNLAPEIKFLEPLPQALPAYSLYSIRVKAREELIKFLAQARITTRIYYPSPLHLQPVYKGLGYQKGDLPATEKLCDEILSLPFFPYLRDEEVEYVVEKIREFYGR</sequence>
<evidence type="ECO:0000256" key="5">
    <source>
        <dbReference type="RuleBase" id="RU004508"/>
    </source>
</evidence>
<evidence type="ECO:0000256" key="4">
    <source>
        <dbReference type="PIRSR" id="PIRSR000390-2"/>
    </source>
</evidence>
<organism evidence="6 7">
    <name type="scientific">Caldimicrobium thiodismutans</name>
    <dbReference type="NCBI Taxonomy" id="1653476"/>
    <lineage>
        <taxon>Bacteria</taxon>
        <taxon>Pseudomonadati</taxon>
        <taxon>Thermodesulfobacteriota</taxon>
        <taxon>Thermodesulfobacteria</taxon>
        <taxon>Thermodesulfobacteriales</taxon>
        <taxon>Thermodesulfobacteriaceae</taxon>
        <taxon>Caldimicrobium</taxon>
    </lineage>
</organism>
<keyword evidence="7" id="KW-1185">Reference proteome</keyword>
<dbReference type="Proteomes" id="UP000068196">
    <property type="component" value="Chromosome"/>
</dbReference>
<dbReference type="PANTHER" id="PTHR30244">
    <property type="entry name" value="TRANSAMINASE"/>
    <property type="match status" value="1"/>
</dbReference>
<keyword evidence="6" id="KW-0032">Aminotransferase</keyword>
<dbReference type="Pfam" id="PF01041">
    <property type="entry name" value="DegT_DnrJ_EryC1"/>
    <property type="match status" value="1"/>
</dbReference>
<dbReference type="PATRIC" id="fig|1653476.3.peg.1568"/>
<feature type="modified residue" description="N6-(pyridoxal phosphate)lysine" evidence="4">
    <location>
        <position position="193"/>
    </location>
</feature>